<keyword evidence="2" id="KW-1185">Reference proteome</keyword>
<proteinExistence type="predicted"/>
<dbReference type="AlphaFoldDB" id="A0AAV0CZT7"/>
<dbReference type="Proteomes" id="UP001152523">
    <property type="component" value="Unassembled WGS sequence"/>
</dbReference>
<gene>
    <name evidence="1" type="ORF">CEPIT_LOCUS10928</name>
</gene>
<evidence type="ECO:0000313" key="2">
    <source>
        <dbReference type="Proteomes" id="UP001152523"/>
    </source>
</evidence>
<evidence type="ECO:0000313" key="1">
    <source>
        <dbReference type="EMBL" id="CAH9089611.1"/>
    </source>
</evidence>
<accession>A0AAV0CZT7</accession>
<reference evidence="1" key="1">
    <citation type="submission" date="2022-07" db="EMBL/GenBank/DDBJ databases">
        <authorList>
            <person name="Macas J."/>
            <person name="Novak P."/>
            <person name="Neumann P."/>
        </authorList>
    </citation>
    <scope>NUCLEOTIDE SEQUENCE</scope>
</reference>
<name>A0AAV0CZT7_9ASTE</name>
<dbReference type="EMBL" id="CAMAPF010000062">
    <property type="protein sequence ID" value="CAH9089611.1"/>
    <property type="molecule type" value="Genomic_DNA"/>
</dbReference>
<organism evidence="1 2">
    <name type="scientific">Cuscuta epithymum</name>
    <dbReference type="NCBI Taxonomy" id="186058"/>
    <lineage>
        <taxon>Eukaryota</taxon>
        <taxon>Viridiplantae</taxon>
        <taxon>Streptophyta</taxon>
        <taxon>Embryophyta</taxon>
        <taxon>Tracheophyta</taxon>
        <taxon>Spermatophyta</taxon>
        <taxon>Magnoliopsida</taxon>
        <taxon>eudicotyledons</taxon>
        <taxon>Gunneridae</taxon>
        <taxon>Pentapetalae</taxon>
        <taxon>asterids</taxon>
        <taxon>lamiids</taxon>
        <taxon>Solanales</taxon>
        <taxon>Convolvulaceae</taxon>
        <taxon>Cuscuteae</taxon>
        <taxon>Cuscuta</taxon>
        <taxon>Cuscuta subgen. Cuscuta</taxon>
    </lineage>
</organism>
<sequence>MQPQHVNGQNICRTGLDYLITGWYPLKKKNWLYFYNSKELRSPEIKTKENTKRTLGEYISQLFDSRNMKHFSNASPSYSWNDMTMDLYILHKLIKNRIMSISKLIYGKGISFQNCVHSV</sequence>
<comment type="caution">
    <text evidence="1">The sequence shown here is derived from an EMBL/GenBank/DDBJ whole genome shotgun (WGS) entry which is preliminary data.</text>
</comment>
<protein>
    <submittedName>
        <fullName evidence="1">Uncharacterized protein</fullName>
    </submittedName>
</protein>